<evidence type="ECO:0000256" key="1">
    <source>
        <dbReference type="SAM" id="Phobius"/>
    </source>
</evidence>
<evidence type="ECO:0000256" key="2">
    <source>
        <dbReference type="SAM" id="SignalP"/>
    </source>
</evidence>
<feature type="transmembrane region" description="Helical" evidence="1">
    <location>
        <begin position="546"/>
        <end position="566"/>
    </location>
</feature>
<feature type="transmembrane region" description="Helical" evidence="1">
    <location>
        <begin position="587"/>
        <end position="604"/>
    </location>
</feature>
<dbReference type="InterPro" id="IPR056230">
    <property type="entry name" value="TMEM62_C"/>
</dbReference>
<gene>
    <name evidence="7" type="primary">LOC114250790</name>
</gene>
<dbReference type="InterPro" id="IPR056229">
    <property type="entry name" value="Ig_TMM62"/>
</dbReference>
<feature type="chain" id="PRO_5027002691" evidence="2">
    <location>
        <begin position="23"/>
        <end position="651"/>
    </location>
</feature>
<name>A0A6J2KG99_BOMMA</name>
<evidence type="ECO:0000313" key="7">
    <source>
        <dbReference type="RefSeq" id="XP_028040613.1"/>
    </source>
</evidence>
<evidence type="ECO:0000259" key="5">
    <source>
        <dbReference type="Pfam" id="PF24394"/>
    </source>
</evidence>
<dbReference type="Pfam" id="PF24394">
    <property type="entry name" value="TMEM62_C"/>
    <property type="match status" value="1"/>
</dbReference>
<protein>
    <submittedName>
        <fullName evidence="7">Transmembrane protein 62-like</fullName>
    </submittedName>
</protein>
<keyword evidence="1" id="KW-0812">Transmembrane</keyword>
<dbReference type="InterPro" id="IPR041871">
    <property type="entry name" value="MPP_TMEM62"/>
</dbReference>
<dbReference type="Pfam" id="PF00149">
    <property type="entry name" value="Metallophos"/>
    <property type="match status" value="1"/>
</dbReference>
<feature type="domain" description="Calcineurin-like phosphoesterase" evidence="3">
    <location>
        <begin position="65"/>
        <end position="279"/>
    </location>
</feature>
<feature type="domain" description="TMEM62 Ig-like" evidence="4">
    <location>
        <begin position="328"/>
        <end position="431"/>
    </location>
</feature>
<proteinExistence type="predicted"/>
<sequence length="651" mass="75218">MIFSKSAIWLLCALLLLSVFMANLLNIIATDQNFYSDNKNLSVNYTKHLERKIGQITDTSENLIWFLQISDIHISIFRDPGRITQFQQFCDSTVKKIKPMAVLASGDLTDAKAKDNLGSSQVKQEWVYYSSIIKESGVTADTIWLDIRGNHDNFNIRSINSEENYFKNYSVQGPNHPKSYLHVLEKNGVSLAFVGIDACPEPGLRRPFNFIGMLDAQEQQMLEKLKKEAESKADYIVWFGHYPTSCIISIEKDSERLDLRQLIGSSPASRAYLCGHLHAMGGLVPKMYTKQKRGFLELELEDWKDNRMYRLAAIDHGHFSFVDQKHNVWPLVLVTNPKHARYNLPGREPLNLIHSSTYIRIIAFSDVNIDMVKVSFDKDSWMNCLHKEGPLYVCKWLPHLFNNGLHYLYVAATDELGREAFLKHPFSLDGTSVYFEIIPRILLMVNGGTVFQSIFGTLLIINVLPLVILRFHKTPPKIRRRYGYNFVKRVWLLSKIDRVFWPIVLYAIYLPFGPWAIGKLLDEHIGVIFAWGIVIKGVFLPEPFTYMYGGVQLMFIQIPLVHILAYCLEIRLFKSNIRGARRLIMQLPFIFLLSIQLLLAYFFWLEYGTLSFLFGPLRTWSVVLTILLWYRTITLPVDYCSKLRKLDQTPT</sequence>
<keyword evidence="1" id="KW-0472">Membrane</keyword>
<reference evidence="7" key="1">
    <citation type="submission" date="2025-08" db="UniProtKB">
        <authorList>
            <consortium name="RefSeq"/>
        </authorList>
    </citation>
    <scope>IDENTIFICATION</scope>
    <source>
        <tissue evidence="7">Silk gland</tissue>
    </source>
</reference>
<keyword evidence="1" id="KW-1133">Transmembrane helix</keyword>
<dbReference type="PANTHER" id="PTHR14795">
    <property type="entry name" value="HELICASE RELATED"/>
    <property type="match status" value="1"/>
</dbReference>
<dbReference type="PANTHER" id="PTHR14795:SF0">
    <property type="entry name" value="TRANSMEMBRANE PROTEIN 62"/>
    <property type="match status" value="1"/>
</dbReference>
<dbReference type="SUPFAM" id="SSF56300">
    <property type="entry name" value="Metallo-dependent phosphatases"/>
    <property type="match status" value="1"/>
</dbReference>
<dbReference type="KEGG" id="bman:114250790"/>
<dbReference type="Proteomes" id="UP000504629">
    <property type="component" value="Unplaced"/>
</dbReference>
<dbReference type="GO" id="GO:0016787">
    <property type="term" value="F:hydrolase activity"/>
    <property type="evidence" value="ECO:0007669"/>
    <property type="project" value="InterPro"/>
</dbReference>
<evidence type="ECO:0000259" key="4">
    <source>
        <dbReference type="Pfam" id="PF24384"/>
    </source>
</evidence>
<keyword evidence="6" id="KW-1185">Reference proteome</keyword>
<dbReference type="CDD" id="cd07401">
    <property type="entry name" value="MPP_TMEM62_N"/>
    <property type="match status" value="1"/>
</dbReference>
<dbReference type="Pfam" id="PF24384">
    <property type="entry name" value="Ig_TMM62"/>
    <property type="match status" value="1"/>
</dbReference>
<feature type="transmembrane region" description="Helical" evidence="1">
    <location>
        <begin position="450"/>
        <end position="471"/>
    </location>
</feature>
<dbReference type="AlphaFoldDB" id="A0A6J2KG99"/>
<keyword evidence="2" id="KW-0732">Signal</keyword>
<evidence type="ECO:0000259" key="3">
    <source>
        <dbReference type="Pfam" id="PF00149"/>
    </source>
</evidence>
<dbReference type="GeneID" id="114250790"/>
<dbReference type="OrthoDB" id="27234at2759"/>
<feature type="signal peptide" evidence="2">
    <location>
        <begin position="1"/>
        <end position="22"/>
    </location>
</feature>
<feature type="transmembrane region" description="Helical" evidence="1">
    <location>
        <begin position="499"/>
        <end position="517"/>
    </location>
</feature>
<feature type="domain" description="TMEM62 C-terminal" evidence="5">
    <location>
        <begin position="488"/>
        <end position="568"/>
    </location>
</feature>
<dbReference type="InterPro" id="IPR004843">
    <property type="entry name" value="Calcineurin-like_PHP"/>
</dbReference>
<evidence type="ECO:0000313" key="6">
    <source>
        <dbReference type="Proteomes" id="UP000504629"/>
    </source>
</evidence>
<accession>A0A6J2KG99</accession>
<dbReference type="RefSeq" id="XP_028040613.1">
    <property type="nucleotide sequence ID" value="XM_028184812.1"/>
</dbReference>
<organism evidence="6 7">
    <name type="scientific">Bombyx mandarina</name>
    <name type="common">Wild silk moth</name>
    <name type="synonym">Wild silkworm</name>
    <dbReference type="NCBI Taxonomy" id="7092"/>
    <lineage>
        <taxon>Eukaryota</taxon>
        <taxon>Metazoa</taxon>
        <taxon>Ecdysozoa</taxon>
        <taxon>Arthropoda</taxon>
        <taxon>Hexapoda</taxon>
        <taxon>Insecta</taxon>
        <taxon>Pterygota</taxon>
        <taxon>Neoptera</taxon>
        <taxon>Endopterygota</taxon>
        <taxon>Lepidoptera</taxon>
        <taxon>Glossata</taxon>
        <taxon>Ditrysia</taxon>
        <taxon>Bombycoidea</taxon>
        <taxon>Bombycidae</taxon>
        <taxon>Bombycinae</taxon>
        <taxon>Bombyx</taxon>
    </lineage>
</organism>
<dbReference type="Gene3D" id="3.60.21.10">
    <property type="match status" value="1"/>
</dbReference>
<dbReference type="InterPro" id="IPR029052">
    <property type="entry name" value="Metallo-depent_PP-like"/>
</dbReference>